<accession>A0A6M3M099</accession>
<name>A0A6M3M099_9ZZZZ</name>
<dbReference type="EMBL" id="MT143696">
    <property type="protein sequence ID" value="QJB00544.1"/>
    <property type="molecule type" value="Genomic_DNA"/>
</dbReference>
<reference evidence="1" key="1">
    <citation type="submission" date="2020-03" db="EMBL/GenBank/DDBJ databases">
        <title>The deep terrestrial virosphere.</title>
        <authorList>
            <person name="Holmfeldt K."/>
            <person name="Nilsson E."/>
            <person name="Simone D."/>
            <person name="Lopez-Fernandez M."/>
            <person name="Wu X."/>
            <person name="de Brujin I."/>
            <person name="Lundin D."/>
            <person name="Andersson A."/>
            <person name="Bertilsson S."/>
            <person name="Dopson M."/>
        </authorList>
    </citation>
    <scope>NUCLEOTIDE SEQUENCE</scope>
    <source>
        <strain evidence="1">MM171A00411</strain>
        <strain evidence="2">MM171B00292</strain>
    </source>
</reference>
<evidence type="ECO:0000313" key="2">
    <source>
        <dbReference type="EMBL" id="QJB04440.1"/>
    </source>
</evidence>
<dbReference type="EMBL" id="MT143882">
    <property type="protein sequence ID" value="QJB04440.1"/>
    <property type="molecule type" value="Genomic_DNA"/>
</dbReference>
<gene>
    <name evidence="1" type="ORF">MM171A00411_0006</name>
    <name evidence="2" type="ORF">MM171B00292_0041</name>
</gene>
<sequence>MNQLDQLCYQKERAKEDSMFYAEIAALSKKRYEDLLQAIKDYKALEN</sequence>
<dbReference type="AlphaFoldDB" id="A0A6M3M099"/>
<evidence type="ECO:0000313" key="1">
    <source>
        <dbReference type="EMBL" id="QJB00544.1"/>
    </source>
</evidence>
<proteinExistence type="predicted"/>
<organism evidence="1">
    <name type="scientific">viral metagenome</name>
    <dbReference type="NCBI Taxonomy" id="1070528"/>
    <lineage>
        <taxon>unclassified sequences</taxon>
        <taxon>metagenomes</taxon>
        <taxon>organismal metagenomes</taxon>
    </lineage>
</organism>
<protein>
    <submittedName>
        <fullName evidence="1">Uncharacterized protein</fullName>
    </submittedName>
</protein>